<evidence type="ECO:0000313" key="7">
    <source>
        <dbReference type="EMBL" id="PQD96509.1"/>
    </source>
</evidence>
<keyword evidence="3 6" id="KW-0812">Transmembrane</keyword>
<comment type="caution">
    <text evidence="7">The sequence shown here is derived from an EMBL/GenBank/DDBJ whole genome shotgun (WGS) entry which is preliminary data.</text>
</comment>
<feature type="transmembrane region" description="Helical" evidence="6">
    <location>
        <begin position="153"/>
        <end position="177"/>
    </location>
</feature>
<dbReference type="InterPro" id="IPR002794">
    <property type="entry name" value="DUF92_TMEM19"/>
</dbReference>
<keyword evidence="8" id="KW-1185">Reference proteome</keyword>
<comment type="subcellular location">
    <subcellularLocation>
        <location evidence="1">Membrane</location>
        <topology evidence="1">Multi-pass membrane protein</topology>
    </subcellularLocation>
</comment>
<evidence type="ECO:0000256" key="1">
    <source>
        <dbReference type="ARBA" id="ARBA00004141"/>
    </source>
</evidence>
<keyword evidence="5 6" id="KW-0472">Membrane</keyword>
<dbReference type="PANTHER" id="PTHR13353">
    <property type="entry name" value="TRANSMEMBRANE PROTEIN 19"/>
    <property type="match status" value="1"/>
</dbReference>
<dbReference type="AlphaFoldDB" id="A0A2S7N3B7"/>
<dbReference type="Proteomes" id="UP000239663">
    <property type="component" value="Unassembled WGS sequence"/>
</dbReference>
<name>A0A2S7N3B7_9BACI</name>
<evidence type="ECO:0000256" key="6">
    <source>
        <dbReference type="SAM" id="Phobius"/>
    </source>
</evidence>
<feature type="transmembrane region" description="Helical" evidence="6">
    <location>
        <begin position="183"/>
        <end position="205"/>
    </location>
</feature>
<evidence type="ECO:0000256" key="2">
    <source>
        <dbReference type="ARBA" id="ARBA00009012"/>
    </source>
</evidence>
<organism evidence="7 8">
    <name type="scientific">Pradoshia eiseniae</name>
    <dbReference type="NCBI Taxonomy" id="2064768"/>
    <lineage>
        <taxon>Bacteria</taxon>
        <taxon>Bacillati</taxon>
        <taxon>Bacillota</taxon>
        <taxon>Bacilli</taxon>
        <taxon>Bacillales</taxon>
        <taxon>Bacillaceae</taxon>
        <taxon>Pradoshia</taxon>
    </lineage>
</organism>
<gene>
    <name evidence="7" type="ORF">CYL18_01005</name>
</gene>
<feature type="transmembrane region" description="Helical" evidence="6">
    <location>
        <begin position="109"/>
        <end position="132"/>
    </location>
</feature>
<evidence type="ECO:0000256" key="3">
    <source>
        <dbReference type="ARBA" id="ARBA00022692"/>
    </source>
</evidence>
<keyword evidence="4 6" id="KW-1133">Transmembrane helix</keyword>
<protein>
    <submittedName>
        <fullName evidence="7">DUF92 domain-containing protein</fullName>
    </submittedName>
</protein>
<proteinExistence type="inferred from homology"/>
<feature type="transmembrane region" description="Helical" evidence="6">
    <location>
        <begin position="30"/>
        <end position="63"/>
    </location>
</feature>
<dbReference type="OrthoDB" id="9808500at2"/>
<evidence type="ECO:0000256" key="4">
    <source>
        <dbReference type="ARBA" id="ARBA00022989"/>
    </source>
</evidence>
<dbReference type="RefSeq" id="WP_104847606.1">
    <property type="nucleotide sequence ID" value="NZ_PKOZ01000001.1"/>
</dbReference>
<comment type="similarity">
    <text evidence="2">Belongs to the TMEM19 family.</text>
</comment>
<dbReference type="EMBL" id="PKOZ01000001">
    <property type="protein sequence ID" value="PQD96509.1"/>
    <property type="molecule type" value="Genomic_DNA"/>
</dbReference>
<evidence type="ECO:0000256" key="5">
    <source>
        <dbReference type="ARBA" id="ARBA00023136"/>
    </source>
</evidence>
<dbReference type="Pfam" id="PF01940">
    <property type="entry name" value="DUF92"/>
    <property type="match status" value="1"/>
</dbReference>
<sequence length="262" mass="28160">MIKALIYFLVTFGGAFLAYKERALSRSGSIAAFFVGFTVLIGTGWRGFLILGVFFASSSFFSTYKKQLKKKAEEKLANTSRRNWAQVAANGGAPSVFSLAYAFTSNEIFLYAFFVSIAAAAADTWASELGILSKGKPIKITTLKKCTPGTSGAISFLGTAASAAGAALIAMCALLLFELPMPVLLMISVLGFLGSLVDTLLGAFVQVEYKCSVCGVRTEKMEHCLEQTIHESGVSWFNNEAVNISSILFVSFLCIITSQYIT</sequence>
<reference evidence="7 8" key="1">
    <citation type="submission" date="2017-12" db="EMBL/GenBank/DDBJ databases">
        <title>Taxonomic description and draft genome of Pradoshia cofamensis Gen. nov., sp. nov., a thermotolerant bacillale isolated from anterior gut of earthworm Eisenia fetida.</title>
        <authorList>
            <person name="Saha T."/>
            <person name="Chakraborty R."/>
        </authorList>
    </citation>
    <scope>NUCLEOTIDE SEQUENCE [LARGE SCALE GENOMIC DNA]</scope>
    <source>
        <strain evidence="7 8">EAG3</strain>
    </source>
</reference>
<feature type="transmembrane region" description="Helical" evidence="6">
    <location>
        <begin position="241"/>
        <end position="261"/>
    </location>
</feature>
<dbReference type="PANTHER" id="PTHR13353:SF5">
    <property type="entry name" value="TRANSMEMBRANE PROTEIN 19"/>
    <property type="match status" value="1"/>
</dbReference>
<dbReference type="GO" id="GO:0016020">
    <property type="term" value="C:membrane"/>
    <property type="evidence" value="ECO:0007669"/>
    <property type="project" value="UniProtKB-SubCell"/>
</dbReference>
<evidence type="ECO:0000313" key="8">
    <source>
        <dbReference type="Proteomes" id="UP000239663"/>
    </source>
</evidence>
<accession>A0A2S7N3B7</accession>